<dbReference type="InterPro" id="IPR029052">
    <property type="entry name" value="Metallo-depent_PP-like"/>
</dbReference>
<dbReference type="Gene3D" id="3.60.21.10">
    <property type="match status" value="2"/>
</dbReference>
<dbReference type="OrthoDB" id="5597180at2759"/>
<gene>
    <name evidence="5" type="ORF">CcCBS67573_g02439</name>
</gene>
<feature type="signal peptide" evidence="3">
    <location>
        <begin position="1"/>
        <end position="22"/>
    </location>
</feature>
<evidence type="ECO:0000313" key="6">
    <source>
        <dbReference type="Proteomes" id="UP000320333"/>
    </source>
</evidence>
<dbReference type="Proteomes" id="UP000320333">
    <property type="component" value="Unassembled WGS sequence"/>
</dbReference>
<keyword evidence="6" id="KW-1185">Reference proteome</keyword>
<dbReference type="Pfam" id="PF00149">
    <property type="entry name" value="Metallophos"/>
    <property type="match status" value="1"/>
</dbReference>
<evidence type="ECO:0000256" key="2">
    <source>
        <dbReference type="SAM" id="MobiDB-lite"/>
    </source>
</evidence>
<feature type="chain" id="PRO_5021320620" description="Calcineurin-like phosphoesterase domain-containing protein" evidence="3">
    <location>
        <begin position="23"/>
        <end position="614"/>
    </location>
</feature>
<dbReference type="GO" id="GO:0003993">
    <property type="term" value="F:acid phosphatase activity"/>
    <property type="evidence" value="ECO:0007669"/>
    <property type="project" value="InterPro"/>
</dbReference>
<dbReference type="AlphaFoldDB" id="A0A507FMP1"/>
<feature type="compositionally biased region" description="Basic residues" evidence="2">
    <location>
        <begin position="69"/>
        <end position="82"/>
    </location>
</feature>
<reference evidence="5 6" key="1">
    <citation type="journal article" date="2019" name="Sci. Rep.">
        <title>Comparative genomics of chytrid fungi reveal insights into the obligate biotrophic and pathogenic lifestyle of Synchytrium endobioticum.</title>
        <authorList>
            <person name="van de Vossenberg B.T.L.H."/>
            <person name="Warris S."/>
            <person name="Nguyen H.D.T."/>
            <person name="van Gent-Pelzer M.P.E."/>
            <person name="Joly D.L."/>
            <person name="van de Geest H.C."/>
            <person name="Bonants P.J.M."/>
            <person name="Smith D.S."/>
            <person name="Levesque C.A."/>
            <person name="van der Lee T.A.J."/>
        </authorList>
    </citation>
    <scope>NUCLEOTIDE SEQUENCE [LARGE SCALE GENOMIC DNA]</scope>
    <source>
        <strain evidence="5 6">CBS 675.73</strain>
    </source>
</reference>
<dbReference type="EMBL" id="QEAP01000051">
    <property type="protein sequence ID" value="TPX76297.1"/>
    <property type="molecule type" value="Genomic_DNA"/>
</dbReference>
<comment type="caution">
    <text evidence="5">The sequence shown here is derived from an EMBL/GenBank/DDBJ whole genome shotgun (WGS) entry which is preliminary data.</text>
</comment>
<evidence type="ECO:0000256" key="3">
    <source>
        <dbReference type="SAM" id="SignalP"/>
    </source>
</evidence>
<proteinExistence type="predicted"/>
<dbReference type="SUPFAM" id="SSF56300">
    <property type="entry name" value="Metallo-dependent phosphatases"/>
    <property type="match status" value="1"/>
</dbReference>
<sequence>MKTTLLILSSLHLAAAFGRTCAKDESAKFLTLLRTQTNTSTESFTIDACTKCVSELPPLYPTVNPSVPLKKKKKHSSRRRHRGQSDNADLKVAIVGDFGLGKNPKAVLQMIEKWGADLTIMTGDFDYVDHPAAFMDMVDNAVGEDFPLVAVVGNHDILKWYGKGGYRDRLLKRLDVIDGISCFGEYGVNMLCTWRGMVLSLSGVGSIGENHAEFVDLSVSNYNQAPWKICAWHKNQALYQTGDKTDETGYDIYETCRRHGAIVATSHEHSYERTHLMSNFEDTEIASKDNTLHIQPGKSFAVVSGLGGESIRKWHGGLDKNPWWAATLAANNKAEYGALLCTFNKGGDPSLAKCKFKDINGKTKDKFKIISNPGPAVEKFSASASFANQKPKLDFVEVGIAHPNDIVSYDIISKTRACALSDLKLSNTTQASWMHALRFHVPLSAYNPAKGDVIRRARFQVMGAHSQGWLGNGYVLDSFKSDVSGIRISAGNSHLSALMKRSCPSFHVDNVLESQQDEYAIAQEKSFDFLTQGMQLESVEWTHESEGWEAGEVWVSPDITSVVQKSLEGMNRDFVLVVDGSSSDASEARAVYGIHQDMGMCVSPVVVLEIERAS</sequence>
<feature type="domain" description="Calcineurin-like phosphoesterase" evidence="4">
    <location>
        <begin position="91"/>
        <end position="271"/>
    </location>
</feature>
<name>A0A507FMP1_9FUNG</name>
<dbReference type="PANTHER" id="PTHR22953">
    <property type="entry name" value="ACID PHOSPHATASE RELATED"/>
    <property type="match status" value="1"/>
</dbReference>
<accession>A0A507FMP1</accession>
<dbReference type="InterPro" id="IPR039331">
    <property type="entry name" value="PAPs-like"/>
</dbReference>
<evidence type="ECO:0000256" key="1">
    <source>
        <dbReference type="ARBA" id="ARBA00022729"/>
    </source>
</evidence>
<keyword evidence="1 3" id="KW-0732">Signal</keyword>
<evidence type="ECO:0000259" key="4">
    <source>
        <dbReference type="Pfam" id="PF00149"/>
    </source>
</evidence>
<evidence type="ECO:0000313" key="5">
    <source>
        <dbReference type="EMBL" id="TPX76297.1"/>
    </source>
</evidence>
<dbReference type="PANTHER" id="PTHR22953:SF153">
    <property type="entry name" value="PURPLE ACID PHOSPHATASE"/>
    <property type="match status" value="1"/>
</dbReference>
<dbReference type="InterPro" id="IPR004843">
    <property type="entry name" value="Calcineurin-like_PHP"/>
</dbReference>
<protein>
    <recommendedName>
        <fullName evidence="4">Calcineurin-like phosphoesterase domain-containing protein</fullName>
    </recommendedName>
</protein>
<feature type="region of interest" description="Disordered" evidence="2">
    <location>
        <begin position="64"/>
        <end position="85"/>
    </location>
</feature>
<organism evidence="5 6">
    <name type="scientific">Chytriomyces confervae</name>
    <dbReference type="NCBI Taxonomy" id="246404"/>
    <lineage>
        <taxon>Eukaryota</taxon>
        <taxon>Fungi</taxon>
        <taxon>Fungi incertae sedis</taxon>
        <taxon>Chytridiomycota</taxon>
        <taxon>Chytridiomycota incertae sedis</taxon>
        <taxon>Chytridiomycetes</taxon>
        <taxon>Chytridiales</taxon>
        <taxon>Chytriomycetaceae</taxon>
        <taxon>Chytriomyces</taxon>
    </lineage>
</organism>